<dbReference type="SUPFAM" id="SSF48371">
    <property type="entry name" value="ARM repeat"/>
    <property type="match status" value="1"/>
</dbReference>
<evidence type="ECO:0000256" key="1">
    <source>
        <dbReference type="SAM" id="MobiDB-lite"/>
    </source>
</evidence>
<gene>
    <name evidence="3" type="ORF">MENT_LOCUS32957</name>
</gene>
<dbReference type="Pfam" id="PF08389">
    <property type="entry name" value="Xpo1"/>
    <property type="match status" value="1"/>
</dbReference>
<dbReference type="InterPro" id="IPR051345">
    <property type="entry name" value="Importin_beta-like_NTR"/>
</dbReference>
<dbReference type="SMART" id="SM00913">
    <property type="entry name" value="IBN_N"/>
    <property type="match status" value="1"/>
</dbReference>
<evidence type="ECO:0000313" key="4">
    <source>
        <dbReference type="Proteomes" id="UP000580250"/>
    </source>
</evidence>
<dbReference type="Pfam" id="PF24138">
    <property type="entry name" value="TPR_TNPO3_IPO13_2nd"/>
    <property type="match status" value="1"/>
</dbReference>
<dbReference type="InterPro" id="IPR013598">
    <property type="entry name" value="Exportin-1/Importin-b-like"/>
</dbReference>
<dbReference type="GO" id="GO:0006606">
    <property type="term" value="P:protein import into nucleus"/>
    <property type="evidence" value="ECO:0007669"/>
    <property type="project" value="TreeGrafter"/>
</dbReference>
<dbReference type="AlphaFoldDB" id="A0A6V7W127"/>
<evidence type="ECO:0000259" key="2">
    <source>
        <dbReference type="SMART" id="SM00913"/>
    </source>
</evidence>
<dbReference type="Pfam" id="PF03810">
    <property type="entry name" value="IBN_N"/>
    <property type="match status" value="1"/>
</dbReference>
<feature type="region of interest" description="Disordered" evidence="1">
    <location>
        <begin position="627"/>
        <end position="647"/>
    </location>
</feature>
<organism evidence="3 4">
    <name type="scientific">Meloidogyne enterolobii</name>
    <name type="common">Root-knot nematode worm</name>
    <name type="synonym">Meloidogyne mayaguensis</name>
    <dbReference type="NCBI Taxonomy" id="390850"/>
    <lineage>
        <taxon>Eukaryota</taxon>
        <taxon>Metazoa</taxon>
        <taxon>Ecdysozoa</taxon>
        <taxon>Nematoda</taxon>
        <taxon>Chromadorea</taxon>
        <taxon>Rhabditida</taxon>
        <taxon>Tylenchina</taxon>
        <taxon>Tylenchomorpha</taxon>
        <taxon>Tylenchoidea</taxon>
        <taxon>Meloidogynidae</taxon>
        <taxon>Meloidogyninae</taxon>
        <taxon>Meloidogyne</taxon>
    </lineage>
</organism>
<dbReference type="OrthoDB" id="435593at2759"/>
<dbReference type="PANTHER" id="PTHR12363">
    <property type="entry name" value="TRANSPORTIN 3 AND IMPORTIN 13"/>
    <property type="match status" value="1"/>
</dbReference>
<dbReference type="InterPro" id="IPR001494">
    <property type="entry name" value="Importin-beta_N"/>
</dbReference>
<comment type="caution">
    <text evidence="3">The sequence shown here is derived from an EMBL/GenBank/DDBJ whole genome shotgun (WGS) entry which is preliminary data.</text>
</comment>
<dbReference type="InterPro" id="IPR016024">
    <property type="entry name" value="ARM-type_fold"/>
</dbReference>
<dbReference type="InterPro" id="IPR011989">
    <property type="entry name" value="ARM-like"/>
</dbReference>
<dbReference type="InterPro" id="IPR058537">
    <property type="entry name" value="TPR_TNPO3_IPO13_4th"/>
</dbReference>
<dbReference type="GO" id="GO:0031267">
    <property type="term" value="F:small GTPase binding"/>
    <property type="evidence" value="ECO:0007669"/>
    <property type="project" value="InterPro"/>
</dbReference>
<dbReference type="PANTHER" id="PTHR12363:SF42">
    <property type="entry name" value="TRANSPORTIN-3"/>
    <property type="match status" value="1"/>
</dbReference>
<dbReference type="Proteomes" id="UP000580250">
    <property type="component" value="Unassembled WGS sequence"/>
</dbReference>
<name>A0A6V7W127_MELEN</name>
<reference evidence="3 4" key="1">
    <citation type="submission" date="2020-08" db="EMBL/GenBank/DDBJ databases">
        <authorList>
            <person name="Koutsovoulos G."/>
            <person name="Danchin GJ E."/>
        </authorList>
    </citation>
    <scope>NUCLEOTIDE SEQUENCE [LARGE SCALE GENOMIC DNA]</scope>
</reference>
<evidence type="ECO:0000313" key="3">
    <source>
        <dbReference type="EMBL" id="CAD2180850.1"/>
    </source>
</evidence>
<sequence length="993" mass="112320">MDNINLDSVYEAVNALNGPDPSRNGAAIKWLEHFQKSIDAWTIADRILNEARSSDACLFAAQTLRNKLLYQMHELPSDSYVALRDSLLSLLSNIETKLGRNVSSILVQICAALSDLYIQVLEWRGFIPQLIALFGVQGNIQNQQIFLNFFRIFPEELYNRKLKIGENRRQEIELEMAAETVQVLNILSQLCSSPDASSPSVTLTNCVNCLASWLLNKQCPTEILAHSPLLHSVIGCLTQSSVASDLHDAATECLVNAFQLINDGNIPSQQIELARILQQGVLHTGEAFRSAVRDEDGDKLINYTRLYAEHCEAFLTQIAKHPGDGFGDLRGLEMLQIVNEYHDYNLVEMSFNVWYRLSEYLYQCDEPDFDELRIAFKPFVEKHILSLCRHCRIDSDSQQMLSERSELAEFRYRAQESVRDVTFIIGSVDLLRLLMEHLNTSTSWDQMEAILFIISSFINNIVESEKLVVPTLLDAILKLPLSGTHKQLLKTSAQLLGNLQDWLIAQTISAPSQGDSDYMVRTFEWFCTLFGFADGCMALTVAESLEFLVERGCGEIQKRSLHERYLNILSGLILSVEKSQGKAQEMEKAAQHLLKASTYLINDLPSPQLCSFLELLSVKSIDNLERINSNSIPPDPQPSPISTTTSNKENISDAWQTLSTDPILWLDRLSSVWRILKPWEFQLEYKNNYIKNNQGSQKNNQGSPWLPLCTRVVQCTLVTLQQQQEKQRVIEHCCRTIRFLIRSMGQQSIVFIEPLANQIILVYGRFPHSCLLYLASILVDEYGNLEFVQPGMLSMLENLATRALLLLSSVPNGFEMNPDTVDDLYRLAVRFVQRSPSSVFSHQISAHLLQSAINGLNICQVDANRSLSKFIMEVIDVAAGKRKETSIQVADVQRVKQLLLSLCPQIMLSTVSAALFHLSTLLSKEMAEIMFGLIQLDKQKAEEWLNFTCSQIPHDGGNSATPEQLLDFRTRVLSAVRSYDVILALRDLRKFYA</sequence>
<dbReference type="EMBL" id="CAJEWN010000383">
    <property type="protein sequence ID" value="CAD2180850.1"/>
    <property type="molecule type" value="Genomic_DNA"/>
</dbReference>
<proteinExistence type="predicted"/>
<dbReference type="InterPro" id="IPR057941">
    <property type="entry name" value="TPR_TNPO3_IPO13_2nd"/>
</dbReference>
<protein>
    <recommendedName>
        <fullName evidence="2">Importin N-terminal domain-containing protein</fullName>
    </recommendedName>
</protein>
<dbReference type="Gene3D" id="1.25.10.10">
    <property type="entry name" value="Leucine-rich Repeat Variant"/>
    <property type="match status" value="1"/>
</dbReference>
<feature type="domain" description="Importin N-terminal" evidence="2">
    <location>
        <begin position="27"/>
        <end position="93"/>
    </location>
</feature>
<dbReference type="GO" id="GO:0005737">
    <property type="term" value="C:cytoplasm"/>
    <property type="evidence" value="ECO:0007669"/>
    <property type="project" value="TreeGrafter"/>
</dbReference>
<accession>A0A6V7W127</accession>
<dbReference type="Pfam" id="PF24139">
    <property type="entry name" value="TPR_TNPO3_IPO13_4th"/>
    <property type="match status" value="1"/>
</dbReference>